<dbReference type="Gene3D" id="1.10.1740.10">
    <property type="match status" value="1"/>
</dbReference>
<name>A0A6P2BQP3_9ACTN</name>
<dbReference type="EMBL" id="RPFW01000007">
    <property type="protein sequence ID" value="TVZ01409.1"/>
    <property type="molecule type" value="Genomic_DNA"/>
</dbReference>
<evidence type="ECO:0000259" key="6">
    <source>
        <dbReference type="Pfam" id="PF04542"/>
    </source>
</evidence>
<keyword evidence="4" id="KW-0238">DNA-binding</keyword>
<organism evidence="8 9">
    <name type="scientific">Trebonia kvetii</name>
    <dbReference type="NCBI Taxonomy" id="2480626"/>
    <lineage>
        <taxon>Bacteria</taxon>
        <taxon>Bacillati</taxon>
        <taxon>Actinomycetota</taxon>
        <taxon>Actinomycetes</taxon>
        <taxon>Streptosporangiales</taxon>
        <taxon>Treboniaceae</taxon>
        <taxon>Trebonia</taxon>
    </lineage>
</organism>
<dbReference type="InterPro" id="IPR013249">
    <property type="entry name" value="RNA_pol_sigma70_r4_t2"/>
</dbReference>
<dbReference type="AlphaFoldDB" id="A0A6P2BQP3"/>
<dbReference type="Proteomes" id="UP000460272">
    <property type="component" value="Unassembled WGS sequence"/>
</dbReference>
<dbReference type="PANTHER" id="PTHR43133">
    <property type="entry name" value="RNA POLYMERASE ECF-TYPE SIGMA FACTO"/>
    <property type="match status" value="1"/>
</dbReference>
<dbReference type="GO" id="GO:0003677">
    <property type="term" value="F:DNA binding"/>
    <property type="evidence" value="ECO:0007669"/>
    <property type="project" value="UniProtKB-KW"/>
</dbReference>
<keyword evidence="2" id="KW-0805">Transcription regulation</keyword>
<dbReference type="PANTHER" id="PTHR43133:SF50">
    <property type="entry name" value="ECF RNA POLYMERASE SIGMA FACTOR SIGM"/>
    <property type="match status" value="1"/>
</dbReference>
<dbReference type="InterPro" id="IPR014284">
    <property type="entry name" value="RNA_pol_sigma-70_dom"/>
</dbReference>
<dbReference type="Pfam" id="PF08281">
    <property type="entry name" value="Sigma70_r4_2"/>
    <property type="match status" value="1"/>
</dbReference>
<dbReference type="CDD" id="cd06171">
    <property type="entry name" value="Sigma70_r4"/>
    <property type="match status" value="1"/>
</dbReference>
<dbReference type="Pfam" id="PF04542">
    <property type="entry name" value="Sigma70_r2"/>
    <property type="match status" value="1"/>
</dbReference>
<proteinExistence type="inferred from homology"/>
<protein>
    <submittedName>
        <fullName evidence="8">Sigma-70 family RNA polymerase sigma factor</fullName>
    </submittedName>
</protein>
<sequence length="153" mass="16828">MYQAHALGLLRLAVIMLGERQAAEDVVQDAFFGLFRRWGALNDPERALAYVRSSVFNGCRTVLRKRARNRGFMLADPDAESAEARAVLGEEHREVLAALRRLPDRQREAVALRYCLDMPVGDVARAMGVTEGTVKSATSRGIAAITRTLKGAS</sequence>
<dbReference type="Gene3D" id="1.10.10.10">
    <property type="entry name" value="Winged helix-like DNA-binding domain superfamily/Winged helix DNA-binding domain"/>
    <property type="match status" value="1"/>
</dbReference>
<evidence type="ECO:0000256" key="3">
    <source>
        <dbReference type="ARBA" id="ARBA00023082"/>
    </source>
</evidence>
<comment type="caution">
    <text evidence="8">The sequence shown here is derived from an EMBL/GenBank/DDBJ whole genome shotgun (WGS) entry which is preliminary data.</text>
</comment>
<feature type="domain" description="RNA polymerase sigma factor 70 region 4 type 2" evidence="7">
    <location>
        <begin position="93"/>
        <end position="144"/>
    </location>
</feature>
<evidence type="ECO:0000259" key="7">
    <source>
        <dbReference type="Pfam" id="PF08281"/>
    </source>
</evidence>
<dbReference type="InterPro" id="IPR013325">
    <property type="entry name" value="RNA_pol_sigma_r2"/>
</dbReference>
<dbReference type="GO" id="GO:0006352">
    <property type="term" value="P:DNA-templated transcription initiation"/>
    <property type="evidence" value="ECO:0007669"/>
    <property type="project" value="InterPro"/>
</dbReference>
<dbReference type="OrthoDB" id="2046835at2"/>
<dbReference type="SUPFAM" id="SSF88659">
    <property type="entry name" value="Sigma3 and sigma4 domains of RNA polymerase sigma factors"/>
    <property type="match status" value="1"/>
</dbReference>
<accession>A0A6P2BQP3</accession>
<dbReference type="GO" id="GO:0016987">
    <property type="term" value="F:sigma factor activity"/>
    <property type="evidence" value="ECO:0007669"/>
    <property type="project" value="UniProtKB-KW"/>
</dbReference>
<dbReference type="InterPro" id="IPR007627">
    <property type="entry name" value="RNA_pol_sigma70_r2"/>
</dbReference>
<evidence type="ECO:0000313" key="8">
    <source>
        <dbReference type="EMBL" id="TVZ01409.1"/>
    </source>
</evidence>
<feature type="domain" description="RNA polymerase sigma-70 region 2" evidence="6">
    <location>
        <begin position="1"/>
        <end position="68"/>
    </location>
</feature>
<keyword evidence="5" id="KW-0804">Transcription</keyword>
<evidence type="ECO:0000256" key="1">
    <source>
        <dbReference type="ARBA" id="ARBA00010641"/>
    </source>
</evidence>
<gene>
    <name evidence="8" type="ORF">EAS64_31970</name>
</gene>
<dbReference type="InterPro" id="IPR013324">
    <property type="entry name" value="RNA_pol_sigma_r3/r4-like"/>
</dbReference>
<keyword evidence="9" id="KW-1185">Reference proteome</keyword>
<evidence type="ECO:0000256" key="2">
    <source>
        <dbReference type="ARBA" id="ARBA00023015"/>
    </source>
</evidence>
<evidence type="ECO:0000256" key="4">
    <source>
        <dbReference type="ARBA" id="ARBA00023125"/>
    </source>
</evidence>
<dbReference type="SUPFAM" id="SSF88946">
    <property type="entry name" value="Sigma2 domain of RNA polymerase sigma factors"/>
    <property type="match status" value="1"/>
</dbReference>
<reference evidence="8 9" key="1">
    <citation type="submission" date="2018-11" db="EMBL/GenBank/DDBJ databases">
        <title>Trebonia kvetii gen.nov., sp.nov., a novel acidophilic actinobacterium, and proposal of the new actinobacterial family Treboniaceae fam. nov.</title>
        <authorList>
            <person name="Rapoport D."/>
            <person name="Sagova-Mareckova M."/>
            <person name="Sedlacek I."/>
            <person name="Provaznik J."/>
            <person name="Kralova S."/>
            <person name="Pavlinic D."/>
            <person name="Benes V."/>
            <person name="Kopecky J."/>
        </authorList>
    </citation>
    <scope>NUCLEOTIDE SEQUENCE [LARGE SCALE GENOMIC DNA]</scope>
    <source>
        <strain evidence="8 9">15Tr583</strain>
    </source>
</reference>
<comment type="similarity">
    <text evidence="1">Belongs to the sigma-70 factor family. ECF subfamily.</text>
</comment>
<dbReference type="InterPro" id="IPR039425">
    <property type="entry name" value="RNA_pol_sigma-70-like"/>
</dbReference>
<dbReference type="NCBIfam" id="TIGR02937">
    <property type="entry name" value="sigma70-ECF"/>
    <property type="match status" value="1"/>
</dbReference>
<dbReference type="InterPro" id="IPR036388">
    <property type="entry name" value="WH-like_DNA-bd_sf"/>
</dbReference>
<evidence type="ECO:0000256" key="5">
    <source>
        <dbReference type="ARBA" id="ARBA00023163"/>
    </source>
</evidence>
<keyword evidence="3" id="KW-0731">Sigma factor</keyword>
<evidence type="ECO:0000313" key="9">
    <source>
        <dbReference type="Proteomes" id="UP000460272"/>
    </source>
</evidence>